<name>A0AAW7XBR0_9GAMM</name>
<dbReference type="Proteomes" id="UP001169760">
    <property type="component" value="Unassembled WGS sequence"/>
</dbReference>
<evidence type="ECO:0008006" key="4">
    <source>
        <dbReference type="Google" id="ProtNLM"/>
    </source>
</evidence>
<feature type="transmembrane region" description="Helical" evidence="1">
    <location>
        <begin position="68"/>
        <end position="88"/>
    </location>
</feature>
<keyword evidence="1" id="KW-0812">Transmembrane</keyword>
<evidence type="ECO:0000313" key="3">
    <source>
        <dbReference type="Proteomes" id="UP001169760"/>
    </source>
</evidence>
<gene>
    <name evidence="2" type="ORF">Q4521_20590</name>
</gene>
<feature type="transmembrane region" description="Helical" evidence="1">
    <location>
        <begin position="41"/>
        <end position="62"/>
    </location>
</feature>
<comment type="caution">
    <text evidence="2">The sequence shown here is derived from an EMBL/GenBank/DDBJ whole genome shotgun (WGS) entry which is preliminary data.</text>
</comment>
<proteinExistence type="predicted"/>
<dbReference type="EMBL" id="JAUOPB010000020">
    <property type="protein sequence ID" value="MDO6424899.1"/>
    <property type="molecule type" value="Genomic_DNA"/>
</dbReference>
<keyword evidence="1" id="KW-0472">Membrane</keyword>
<sequence length="98" mass="10282">MKNCPHCAKQLSFWDVLRAVNPASIPCGGCHKNITVNKKSAFTIAGVAVLVSIAICLAVQSAGLGMPILVASVVLLGLLLEIGYYLCLTKGVIKSDLQ</sequence>
<evidence type="ECO:0000256" key="1">
    <source>
        <dbReference type="SAM" id="Phobius"/>
    </source>
</evidence>
<dbReference type="RefSeq" id="WP_303494171.1">
    <property type="nucleotide sequence ID" value="NZ_JAUOPB010000020.1"/>
</dbReference>
<keyword evidence="1" id="KW-1133">Transmembrane helix</keyword>
<reference evidence="2" key="1">
    <citation type="submission" date="2023-07" db="EMBL/GenBank/DDBJ databases">
        <title>Genome content predicts the carbon catabolic preferences of heterotrophic bacteria.</title>
        <authorList>
            <person name="Gralka M."/>
        </authorList>
    </citation>
    <scope>NUCLEOTIDE SEQUENCE</scope>
    <source>
        <strain evidence="2">I3M17_2</strain>
    </source>
</reference>
<evidence type="ECO:0000313" key="2">
    <source>
        <dbReference type="EMBL" id="MDO6424899.1"/>
    </source>
</evidence>
<accession>A0AAW7XBR0</accession>
<dbReference type="AlphaFoldDB" id="A0AAW7XBR0"/>
<protein>
    <recommendedName>
        <fullName evidence="4">CXXC-20-CXXC protein</fullName>
    </recommendedName>
</protein>
<organism evidence="2 3">
    <name type="scientific">Saccharophagus degradans</name>
    <dbReference type="NCBI Taxonomy" id="86304"/>
    <lineage>
        <taxon>Bacteria</taxon>
        <taxon>Pseudomonadati</taxon>
        <taxon>Pseudomonadota</taxon>
        <taxon>Gammaproteobacteria</taxon>
        <taxon>Cellvibrionales</taxon>
        <taxon>Cellvibrionaceae</taxon>
        <taxon>Saccharophagus</taxon>
    </lineage>
</organism>